<dbReference type="EMBL" id="JAFEKC020000002">
    <property type="protein sequence ID" value="KAK0516176.1"/>
    <property type="molecule type" value="Genomic_DNA"/>
</dbReference>
<gene>
    <name evidence="5" type="ORF">JMJ35_000779</name>
</gene>
<dbReference type="Gene3D" id="3.40.50.300">
    <property type="entry name" value="P-loop containing nucleotide triphosphate hydrolases"/>
    <property type="match status" value="1"/>
</dbReference>
<evidence type="ECO:0000259" key="4">
    <source>
        <dbReference type="Pfam" id="PF24883"/>
    </source>
</evidence>
<feature type="domain" description="Nephrocystin 3-like N-terminal" evidence="4">
    <location>
        <begin position="299"/>
        <end position="460"/>
    </location>
</feature>
<dbReference type="PANTHER" id="PTHR10039">
    <property type="entry name" value="AMELOGENIN"/>
    <property type="match status" value="1"/>
</dbReference>
<evidence type="ECO:0000313" key="5">
    <source>
        <dbReference type="EMBL" id="KAK0516176.1"/>
    </source>
</evidence>
<reference evidence="5" key="1">
    <citation type="submission" date="2023-03" db="EMBL/GenBank/DDBJ databases">
        <title>Complete genome of Cladonia borealis.</title>
        <authorList>
            <person name="Park H."/>
        </authorList>
    </citation>
    <scope>NUCLEOTIDE SEQUENCE</scope>
    <source>
        <strain evidence="5">ANT050790</strain>
    </source>
</reference>
<evidence type="ECO:0000256" key="2">
    <source>
        <dbReference type="SAM" id="MobiDB-lite"/>
    </source>
</evidence>
<feature type="compositionally biased region" description="Polar residues" evidence="2">
    <location>
        <begin position="1029"/>
        <end position="1059"/>
    </location>
</feature>
<evidence type="ECO:0008006" key="7">
    <source>
        <dbReference type="Google" id="ProtNLM"/>
    </source>
</evidence>
<protein>
    <recommendedName>
        <fullName evidence="7">NACHT domain-containing protein</fullName>
    </recommendedName>
</protein>
<name>A0AA39UE41_9LECA</name>
<dbReference type="InterPro" id="IPR056884">
    <property type="entry name" value="NPHP3-like_N"/>
</dbReference>
<comment type="caution">
    <text evidence="5">The sequence shown here is derived from an EMBL/GenBank/DDBJ whole genome shotgun (WGS) entry which is preliminary data.</text>
</comment>
<evidence type="ECO:0000259" key="3">
    <source>
        <dbReference type="Pfam" id="PF24809"/>
    </source>
</evidence>
<feature type="compositionally biased region" description="Basic and acidic residues" evidence="2">
    <location>
        <begin position="1062"/>
        <end position="1081"/>
    </location>
</feature>
<dbReference type="Proteomes" id="UP001166286">
    <property type="component" value="Unassembled WGS sequence"/>
</dbReference>
<organism evidence="5 6">
    <name type="scientific">Cladonia borealis</name>
    <dbReference type="NCBI Taxonomy" id="184061"/>
    <lineage>
        <taxon>Eukaryota</taxon>
        <taxon>Fungi</taxon>
        <taxon>Dikarya</taxon>
        <taxon>Ascomycota</taxon>
        <taxon>Pezizomycotina</taxon>
        <taxon>Lecanoromycetes</taxon>
        <taxon>OSLEUM clade</taxon>
        <taxon>Lecanoromycetidae</taxon>
        <taxon>Lecanorales</taxon>
        <taxon>Lecanorineae</taxon>
        <taxon>Cladoniaceae</taxon>
        <taxon>Cladonia</taxon>
    </lineage>
</organism>
<sequence>MLINDSSTAPEDLHEMEELSPFRRALDEYVQSRRKKSKTPAFLEELQRPGSLKTKEDVQRAMVDLEKSSTDRTSAKVVRTTMKPVIRVLSDYSGVIDTLAQADPMPTAVIWGCLKAVVDSSKRFLALYETIKDQLDRLKRHLECLVEYDELYGESGTMQELLVDSYKAVIRFWCRVEKECTRCVANRMGRALASFSTSKLDGIVKCIEQNSSDISRLIPIVQERVQRGEREDAAKERQLAGIARAEQSAFFKQQQEERKLEMKRTRQRDVRNWLKGSSSALNESNDRHHDQYVRRRNPNTCSWLPSHALFRDWLQPSSSASRLWLQAARGVGKSVICAYAIQHIAQLPSCCSIRQYYTFDEEFSALQAYRSLAEQLADHIWTQLDDMPEEIHEYTQRSATSSKKEDVKMVICLLLSQTPLTYVFLDGLDEECDTEKRWRELEEVLDFFTEISVADSSRLRLWCGAQDRTHLRKKLETFNVIEVNKSLNEGDIEVCLAERISSLETQEIDPGYRALILKDLLRKADGRFLWATLMLNLIVDASTLNGVQQLVQQGLPEDYGIYYERKIQSVDKSQKKLLSIILACVVHAKRPLHLDELCEATAVMSMASGEDIDRSQKLFKTRLSKLCEPLVQVQEIRSEHRIYTTCTLTHSSVHEFLKSKPEILSATPGLDACQIESKILASVCLKYLSQPRYGKLLRKKEDTFVDLNDEDFMEQHLLPYAAKYWDKHLDDVPFSREMCDRVETFVTSPQFQTCLQVQSLVIEGQFTFWTSPSKFWQGRHLKRTFPSWYSDGCGAKSSKDYYEFIGEWGHVLSDITSYKGSHPGEIDRCFWGALGDKNFLQKATQARYKAFLLSNEGWCQSKKALSRCYETVNGSGERLVVVRLNDSEEAQTHLVFKCDLWDLTRRRPRLQHSQDISVPRSQWLLYDCPTSKKCVGRPVPVSLTPDLQFLRIGSSTLTKSDDSTYHPMKIFDDQDDYFEDMAFCDGFVAVSSRRHLSKEDLIMTSEPGFIGYEEELARFLKLVIDTESKASSSTNPTTNRGSNVEGSTLSANSSMTSLDSMDVERVEDAQASKLEDQDKAPTAEVEETLEPWEQESNTDSAANSAETSWSDGSTDVSSNNIDDDDQWNDWGNEHAVCEDIKEQIGNEYDSSYDYSSDEGSAMSDEIDSEIDSEYCPSDDSDDSNLLVPGTGLRVTAIESGENDYDSESENSVLSHYSQSLYSTSGDEEDSDYEHEGKKLDNLLFGRLKAGKTDGANRISVRIFDTVNQQQKPIFHFSHDADRSLFSSPPSFHPSKPLMVWPLGAGEVLFANYQDNTYFTRLLCPSGFGSCQVFVKSHFSSNGCFLHFAVLEASNAGEQSKNPASETPRQQVSLTLQVSTHRLSARKTARSPPHLVCRTNVLLGRTHSVSVSTLPYTLTWTDQYLYFAKRDTKLNVIRIPLFRPSKAGEKTTVCYPRNDIYLPRTAELRDVYYYPPQEHTKRGKEGIGTIIIGSHSSIPAQRKLVPPNAVKPPISVFVSEEKDLGGWVCKADAVNVEQRHNNAAGRLQSKFERFDLKEDCDIVPYLA</sequence>
<proteinExistence type="predicted"/>
<feature type="region of interest" description="Disordered" evidence="2">
    <location>
        <begin position="1028"/>
        <end position="1130"/>
    </location>
</feature>
<accession>A0AA39UE41</accession>
<dbReference type="Pfam" id="PF24809">
    <property type="entry name" value="DUF7708"/>
    <property type="match status" value="1"/>
</dbReference>
<feature type="compositionally biased region" description="Polar residues" evidence="2">
    <location>
        <begin position="1094"/>
        <end position="1118"/>
    </location>
</feature>
<keyword evidence="1" id="KW-0677">Repeat</keyword>
<dbReference type="PANTHER" id="PTHR10039:SF14">
    <property type="entry name" value="NACHT DOMAIN-CONTAINING PROTEIN"/>
    <property type="match status" value="1"/>
</dbReference>
<feature type="domain" description="DUF7708" evidence="3">
    <location>
        <begin position="87"/>
        <end position="218"/>
    </location>
</feature>
<evidence type="ECO:0000313" key="6">
    <source>
        <dbReference type="Proteomes" id="UP001166286"/>
    </source>
</evidence>
<dbReference type="Pfam" id="PF24883">
    <property type="entry name" value="NPHP3_N"/>
    <property type="match status" value="1"/>
</dbReference>
<dbReference type="InterPro" id="IPR056125">
    <property type="entry name" value="DUF7708"/>
</dbReference>
<evidence type="ECO:0000256" key="1">
    <source>
        <dbReference type="ARBA" id="ARBA00022737"/>
    </source>
</evidence>
<dbReference type="InterPro" id="IPR027417">
    <property type="entry name" value="P-loop_NTPase"/>
</dbReference>
<feature type="compositionally biased region" description="Acidic residues" evidence="2">
    <location>
        <begin position="1084"/>
        <end position="1093"/>
    </location>
</feature>
<keyword evidence="6" id="KW-1185">Reference proteome</keyword>